<evidence type="ECO:0000256" key="5">
    <source>
        <dbReference type="HAMAP-Rule" id="MF_00822"/>
    </source>
</evidence>
<dbReference type="RefSeq" id="WP_189423785.1">
    <property type="nucleotide sequence ID" value="NZ_BMZE01000001.1"/>
</dbReference>
<dbReference type="Gene3D" id="3.30.70.790">
    <property type="entry name" value="UreE, C-terminal domain"/>
    <property type="match status" value="1"/>
</dbReference>
<evidence type="ECO:0000256" key="3">
    <source>
        <dbReference type="ARBA" id="ARBA00022596"/>
    </source>
</evidence>
<dbReference type="Gene3D" id="2.60.260.20">
    <property type="entry name" value="Urease metallochaperone UreE, N-terminal domain"/>
    <property type="match status" value="1"/>
</dbReference>
<gene>
    <name evidence="5 7" type="primary">ureE</name>
    <name evidence="7" type="ORF">GCM10007989_08910</name>
</gene>
<organism evidence="7 8">
    <name type="scientific">Devosia pacifica</name>
    <dbReference type="NCBI Taxonomy" id="1335967"/>
    <lineage>
        <taxon>Bacteria</taxon>
        <taxon>Pseudomonadati</taxon>
        <taxon>Pseudomonadota</taxon>
        <taxon>Alphaproteobacteria</taxon>
        <taxon>Hyphomicrobiales</taxon>
        <taxon>Devosiaceae</taxon>
        <taxon>Devosia</taxon>
    </lineage>
</organism>
<reference evidence="7" key="1">
    <citation type="journal article" date="2014" name="Int. J. Syst. Evol. Microbiol.">
        <title>Complete genome sequence of Corynebacterium casei LMG S-19264T (=DSM 44701T), isolated from a smear-ripened cheese.</title>
        <authorList>
            <consortium name="US DOE Joint Genome Institute (JGI-PGF)"/>
            <person name="Walter F."/>
            <person name="Albersmeier A."/>
            <person name="Kalinowski J."/>
            <person name="Ruckert C."/>
        </authorList>
    </citation>
    <scope>NUCLEOTIDE SEQUENCE</scope>
    <source>
        <strain evidence="7">KCTC 32437</strain>
    </source>
</reference>
<dbReference type="HAMAP" id="MF_00822">
    <property type="entry name" value="UreE"/>
    <property type="match status" value="1"/>
</dbReference>
<dbReference type="InterPro" id="IPR012406">
    <property type="entry name" value="UreE"/>
</dbReference>
<keyword evidence="4 5" id="KW-0143">Chaperone</keyword>
<dbReference type="Pfam" id="PF05194">
    <property type="entry name" value="UreE_C"/>
    <property type="match status" value="1"/>
</dbReference>
<comment type="similarity">
    <text evidence="5">Belongs to the UreE family.</text>
</comment>
<dbReference type="SUPFAM" id="SSF69737">
    <property type="entry name" value="Urease metallochaperone UreE, C-terminal domain"/>
    <property type="match status" value="1"/>
</dbReference>
<evidence type="ECO:0000313" key="7">
    <source>
        <dbReference type="EMBL" id="GHA16098.1"/>
    </source>
</evidence>
<sequence length="157" mass="17248">MLRATTFIPPGHDKPAGFDHVVLNHDERRLRRKLLYLAGGGEMIVDLPATTTLPHGSALVLDDGRLVDVRASEEDLLEVRARSDADLVRLAWHIGNRHTPAQLDAERILIAADHVLKTMLEGLGATVTPVRAPFAPEHGAYHAHEHASTNHALARHK</sequence>
<dbReference type="GO" id="GO:0016151">
    <property type="term" value="F:nickel cation binding"/>
    <property type="evidence" value="ECO:0007669"/>
    <property type="project" value="UniProtKB-UniRule"/>
</dbReference>
<name>A0A918RXA8_9HYPH</name>
<dbReference type="AlphaFoldDB" id="A0A918RXA8"/>
<accession>A0A918RXA8</accession>
<reference evidence="7" key="2">
    <citation type="submission" date="2020-09" db="EMBL/GenBank/DDBJ databases">
        <authorList>
            <person name="Sun Q."/>
            <person name="Kim S."/>
        </authorList>
    </citation>
    <scope>NUCLEOTIDE SEQUENCE</scope>
    <source>
        <strain evidence="7">KCTC 32437</strain>
    </source>
</reference>
<evidence type="ECO:0000259" key="6">
    <source>
        <dbReference type="SMART" id="SM00988"/>
    </source>
</evidence>
<dbReference type="GO" id="GO:0065003">
    <property type="term" value="P:protein-containing complex assembly"/>
    <property type="evidence" value="ECO:0007669"/>
    <property type="project" value="InterPro"/>
</dbReference>
<dbReference type="GO" id="GO:0005737">
    <property type="term" value="C:cytoplasm"/>
    <property type="evidence" value="ECO:0007669"/>
    <property type="project" value="UniProtKB-SubCell"/>
</dbReference>
<dbReference type="InterPro" id="IPR004029">
    <property type="entry name" value="UreE_N"/>
</dbReference>
<proteinExistence type="inferred from homology"/>
<comment type="caution">
    <text evidence="7">The sequence shown here is derived from an EMBL/GenBank/DDBJ whole genome shotgun (WGS) entry which is preliminary data.</text>
</comment>
<dbReference type="Pfam" id="PF02814">
    <property type="entry name" value="UreE_N"/>
    <property type="match status" value="1"/>
</dbReference>
<dbReference type="EMBL" id="BMZE01000001">
    <property type="protein sequence ID" value="GHA16098.1"/>
    <property type="molecule type" value="Genomic_DNA"/>
</dbReference>
<dbReference type="InterPro" id="IPR007864">
    <property type="entry name" value="UreE_C_dom"/>
</dbReference>
<dbReference type="GO" id="GO:0006457">
    <property type="term" value="P:protein folding"/>
    <property type="evidence" value="ECO:0007669"/>
    <property type="project" value="InterPro"/>
</dbReference>
<dbReference type="PIRSF" id="PIRSF036402">
    <property type="entry name" value="Ureas_acces_UreE"/>
    <property type="match status" value="1"/>
</dbReference>
<feature type="domain" description="UreE urease accessory N-terminal" evidence="6">
    <location>
        <begin position="1"/>
        <end position="67"/>
    </location>
</feature>
<dbReference type="SUPFAM" id="SSF69287">
    <property type="entry name" value="Urease metallochaperone UreE, N-terminal domain"/>
    <property type="match status" value="1"/>
</dbReference>
<dbReference type="SMART" id="SM00988">
    <property type="entry name" value="UreE_N"/>
    <property type="match status" value="1"/>
</dbReference>
<keyword evidence="2 5" id="KW-0963">Cytoplasm</keyword>
<protein>
    <recommendedName>
        <fullName evidence="5">Urease accessory protein UreE</fullName>
    </recommendedName>
</protein>
<comment type="subcellular location">
    <subcellularLocation>
        <location evidence="1 5">Cytoplasm</location>
    </subcellularLocation>
</comment>
<dbReference type="Proteomes" id="UP000646579">
    <property type="component" value="Unassembled WGS sequence"/>
</dbReference>
<evidence type="ECO:0000256" key="4">
    <source>
        <dbReference type="ARBA" id="ARBA00023186"/>
    </source>
</evidence>
<evidence type="ECO:0000256" key="1">
    <source>
        <dbReference type="ARBA" id="ARBA00004496"/>
    </source>
</evidence>
<dbReference type="InterPro" id="IPR036118">
    <property type="entry name" value="UreE_N_sf"/>
</dbReference>
<keyword evidence="3 5" id="KW-0533">Nickel</keyword>
<dbReference type="CDD" id="cd00571">
    <property type="entry name" value="UreE"/>
    <property type="match status" value="1"/>
</dbReference>
<dbReference type="GO" id="GO:0051082">
    <property type="term" value="F:unfolded protein binding"/>
    <property type="evidence" value="ECO:0007669"/>
    <property type="project" value="UniProtKB-UniRule"/>
</dbReference>
<dbReference type="GO" id="GO:0019627">
    <property type="term" value="P:urea metabolic process"/>
    <property type="evidence" value="ECO:0007669"/>
    <property type="project" value="InterPro"/>
</dbReference>
<comment type="function">
    <text evidence="5">Involved in urease metallocenter assembly. Binds nickel. Probably functions as a nickel donor during metallocenter assembly.</text>
</comment>
<evidence type="ECO:0000256" key="2">
    <source>
        <dbReference type="ARBA" id="ARBA00022490"/>
    </source>
</evidence>
<evidence type="ECO:0000313" key="8">
    <source>
        <dbReference type="Proteomes" id="UP000646579"/>
    </source>
</evidence>
<keyword evidence="8" id="KW-1185">Reference proteome</keyword>